<feature type="binding site" evidence="9">
    <location>
        <position position="203"/>
    </location>
    <ligand>
        <name>NADPH</name>
        <dbReference type="ChEBI" id="CHEBI:57783"/>
    </ligand>
</feature>
<keyword evidence="3 9" id="KW-0479">Metal-binding</keyword>
<evidence type="ECO:0000259" key="10">
    <source>
        <dbReference type="Pfam" id="PF02670"/>
    </source>
</evidence>
<keyword evidence="6 9" id="KW-0464">Manganese</keyword>
<dbReference type="Pfam" id="PF13288">
    <property type="entry name" value="DXPR_C"/>
    <property type="match status" value="1"/>
</dbReference>
<dbReference type="EC" id="1.1.1.267" evidence="9"/>
<comment type="similarity">
    <text evidence="2 9">Belongs to the DXR family.</text>
</comment>
<dbReference type="AlphaFoldDB" id="A0A368EIZ2"/>
<evidence type="ECO:0000256" key="9">
    <source>
        <dbReference type="HAMAP-Rule" id="MF_00183"/>
    </source>
</evidence>
<sequence>MVQKISILGATGSIGDSTLQVIAANPDDFCVSAVTAGSNVKRLAEICHQFKPQFAAIADEALYNDFKAAIAGLDIETACGEAGVSAAAAYPTDRVMAAITGFSGLKPTLNAVQNCSIVMLANKECLVAAGSLFMDIAAQNNTTILPVDSEHNALHQLLVSKFVEDVKHLTLTASGGPFLSLPIDQLAKVTPEMAVKHPVWSMGEKISIDSATMLNKGLELIEAQHLFSVPADKLKVLIHPQSIIHGLITMYDGSVMAHMGTPDMQIPIAYCLGWPERLKANIASLDLAAEGELSFLAPDFKHYPCLELAYEALNAGQGTQTVMNAANEIAVEAFRNGEISFTDIASLIHDTMDQMTDADISSLSDVYAVDEASRRKALDIISLKK</sequence>
<evidence type="ECO:0000256" key="2">
    <source>
        <dbReference type="ARBA" id="ARBA00006825"/>
    </source>
</evidence>
<feature type="domain" description="DXP reductoisomerase C-terminal" evidence="12">
    <location>
        <begin position="259"/>
        <end position="375"/>
    </location>
</feature>
<name>A0A368EIZ2_9PROT</name>
<feature type="binding site" evidence="9">
    <location>
        <position position="12"/>
    </location>
    <ligand>
        <name>NADPH</name>
        <dbReference type="ChEBI" id="CHEBI:57783"/>
    </ligand>
</feature>
<keyword evidence="13" id="KW-0413">Isomerase</keyword>
<feature type="binding site" evidence="9">
    <location>
        <position position="13"/>
    </location>
    <ligand>
        <name>NADPH</name>
        <dbReference type="ChEBI" id="CHEBI:57783"/>
    </ligand>
</feature>
<evidence type="ECO:0000256" key="1">
    <source>
        <dbReference type="ARBA" id="ARBA00005094"/>
    </source>
</evidence>
<evidence type="ECO:0000259" key="12">
    <source>
        <dbReference type="Pfam" id="PF13288"/>
    </source>
</evidence>
<feature type="binding site" evidence="9">
    <location>
        <position position="219"/>
    </location>
    <ligand>
        <name>1-deoxy-D-xylulose 5-phosphate</name>
        <dbReference type="ChEBI" id="CHEBI:57792"/>
    </ligand>
</feature>
<comment type="cofactor">
    <cofactor evidence="9">
        <name>Mg(2+)</name>
        <dbReference type="ChEBI" id="CHEBI:18420"/>
    </cofactor>
    <cofactor evidence="9">
        <name>Mn(2+)</name>
        <dbReference type="ChEBI" id="CHEBI:29035"/>
    </cofactor>
</comment>
<feature type="binding site" evidence="9">
    <location>
        <position position="215"/>
    </location>
    <ligand>
        <name>1-deoxy-D-xylulose 5-phosphate</name>
        <dbReference type="ChEBI" id="CHEBI:57792"/>
    </ligand>
</feature>
<dbReference type="InterPro" id="IPR036291">
    <property type="entry name" value="NAD(P)-bd_dom_sf"/>
</dbReference>
<evidence type="ECO:0000259" key="11">
    <source>
        <dbReference type="Pfam" id="PF08436"/>
    </source>
</evidence>
<feature type="binding site" evidence="9">
    <location>
        <position position="150"/>
    </location>
    <ligand>
        <name>Mn(2+)</name>
        <dbReference type="ChEBI" id="CHEBI:29035"/>
    </ligand>
</feature>
<feature type="binding site" evidence="9">
    <location>
        <position position="122"/>
    </location>
    <ligand>
        <name>NADPH</name>
        <dbReference type="ChEBI" id="CHEBI:57783"/>
    </ligand>
</feature>
<dbReference type="GO" id="GO:0070402">
    <property type="term" value="F:NADPH binding"/>
    <property type="evidence" value="ECO:0007669"/>
    <property type="project" value="InterPro"/>
</dbReference>
<feature type="binding site" evidence="9">
    <location>
        <position position="14"/>
    </location>
    <ligand>
        <name>NADPH</name>
        <dbReference type="ChEBI" id="CHEBI:57783"/>
    </ligand>
</feature>
<accession>A0A368EIZ2</accession>
<dbReference type="NCBIfam" id="TIGR00243">
    <property type="entry name" value="Dxr"/>
    <property type="match status" value="1"/>
</dbReference>
<dbReference type="InterPro" id="IPR003821">
    <property type="entry name" value="DXP_reductoisomerase"/>
</dbReference>
<keyword evidence="7 9" id="KW-0414">Isoprene biosynthesis</keyword>
<dbReference type="UniPathway" id="UPA00056">
    <property type="reaction ID" value="UER00092"/>
</dbReference>
<feature type="binding site" evidence="9">
    <location>
        <position position="37"/>
    </location>
    <ligand>
        <name>NADPH</name>
        <dbReference type="ChEBI" id="CHEBI:57783"/>
    </ligand>
</feature>
<comment type="pathway">
    <text evidence="1 9">Isoprenoid biosynthesis; isopentenyl diphosphate biosynthesis via DXP pathway; isopentenyl diphosphate from 1-deoxy-D-xylulose 5-phosphate: step 1/6.</text>
</comment>
<dbReference type="SUPFAM" id="SSF55347">
    <property type="entry name" value="Glyceraldehyde-3-phosphate dehydrogenase-like, C-terminal domain"/>
    <property type="match status" value="1"/>
</dbReference>
<evidence type="ECO:0000256" key="6">
    <source>
        <dbReference type="ARBA" id="ARBA00023211"/>
    </source>
</evidence>
<dbReference type="PANTHER" id="PTHR30525:SF0">
    <property type="entry name" value="1-DEOXY-D-XYLULOSE 5-PHOSPHATE REDUCTOISOMERASE, CHLOROPLASTIC"/>
    <property type="match status" value="1"/>
</dbReference>
<dbReference type="SUPFAM" id="SSF69055">
    <property type="entry name" value="1-deoxy-D-xylulose-5-phosphate reductoisomerase, C-terminal domain"/>
    <property type="match status" value="1"/>
</dbReference>
<dbReference type="InterPro" id="IPR036169">
    <property type="entry name" value="DXPR_C_sf"/>
</dbReference>
<comment type="catalytic activity">
    <reaction evidence="8">
        <text>2-C-methyl-D-erythritol 4-phosphate + NADP(+) = 1-deoxy-D-xylulose 5-phosphate + NADPH + H(+)</text>
        <dbReference type="Rhea" id="RHEA:13717"/>
        <dbReference type="ChEBI" id="CHEBI:15378"/>
        <dbReference type="ChEBI" id="CHEBI:57783"/>
        <dbReference type="ChEBI" id="CHEBI:57792"/>
        <dbReference type="ChEBI" id="CHEBI:58262"/>
        <dbReference type="ChEBI" id="CHEBI:58349"/>
        <dbReference type="EC" id="1.1.1.267"/>
    </reaction>
    <physiologicalReaction direction="right-to-left" evidence="8">
        <dbReference type="Rhea" id="RHEA:13719"/>
    </physiologicalReaction>
</comment>
<dbReference type="SUPFAM" id="SSF51735">
    <property type="entry name" value="NAD(P)-binding Rossmann-fold domains"/>
    <property type="match status" value="1"/>
</dbReference>
<comment type="caution">
    <text evidence="13">The sequence shown here is derived from an EMBL/GenBank/DDBJ whole genome shotgun (WGS) entry which is preliminary data.</text>
</comment>
<feature type="binding site" evidence="9">
    <location>
        <position position="150"/>
    </location>
    <ligand>
        <name>1-deoxy-D-xylulose 5-phosphate</name>
        <dbReference type="ChEBI" id="CHEBI:57792"/>
    </ligand>
</feature>
<keyword evidence="5 9" id="KW-0560">Oxidoreductase</keyword>
<evidence type="ECO:0000256" key="8">
    <source>
        <dbReference type="ARBA" id="ARBA00048543"/>
    </source>
</evidence>
<evidence type="ECO:0000313" key="13">
    <source>
        <dbReference type="EMBL" id="RCL84322.1"/>
    </source>
</evidence>
<feature type="binding site" evidence="9">
    <location>
        <position position="219"/>
    </location>
    <ligand>
        <name>Mn(2+)</name>
        <dbReference type="ChEBI" id="CHEBI:29035"/>
    </ligand>
</feature>
<reference evidence="13 14" key="1">
    <citation type="journal article" date="2018" name="Microbiome">
        <title>Fine metagenomic profile of the Mediterranean stratified and mixed water columns revealed by assembly and recruitment.</title>
        <authorList>
            <person name="Haro-Moreno J.M."/>
            <person name="Lopez-Perez M."/>
            <person name="De La Torre J.R."/>
            <person name="Picazo A."/>
            <person name="Camacho A."/>
            <person name="Rodriguez-Valera F."/>
        </authorList>
    </citation>
    <scope>NUCLEOTIDE SEQUENCE [LARGE SCALE GENOMIC DNA]</scope>
    <source>
        <strain evidence="13">MED-G50</strain>
    </source>
</reference>
<dbReference type="Proteomes" id="UP000252289">
    <property type="component" value="Unassembled WGS sequence"/>
</dbReference>
<evidence type="ECO:0000256" key="4">
    <source>
        <dbReference type="ARBA" id="ARBA00022857"/>
    </source>
</evidence>
<dbReference type="FunFam" id="3.40.50.720:FF:000045">
    <property type="entry name" value="1-deoxy-D-xylulose 5-phosphate reductoisomerase"/>
    <property type="match status" value="1"/>
</dbReference>
<feature type="binding site" evidence="9">
    <location>
        <position position="124"/>
    </location>
    <ligand>
        <name>NADPH</name>
        <dbReference type="ChEBI" id="CHEBI:57783"/>
    </ligand>
</feature>
<evidence type="ECO:0000313" key="14">
    <source>
        <dbReference type="Proteomes" id="UP000252289"/>
    </source>
</evidence>
<evidence type="ECO:0000256" key="3">
    <source>
        <dbReference type="ARBA" id="ARBA00022723"/>
    </source>
</evidence>
<dbReference type="GO" id="GO:0016853">
    <property type="term" value="F:isomerase activity"/>
    <property type="evidence" value="ECO:0007669"/>
    <property type="project" value="UniProtKB-KW"/>
</dbReference>
<dbReference type="EMBL" id="QOQK01000016">
    <property type="protein sequence ID" value="RCL84322.1"/>
    <property type="molecule type" value="Genomic_DNA"/>
</dbReference>
<feature type="binding site" evidence="9">
    <location>
        <position position="210"/>
    </location>
    <ligand>
        <name>1-deoxy-D-xylulose 5-phosphate</name>
        <dbReference type="ChEBI" id="CHEBI:57792"/>
    </ligand>
</feature>
<feature type="binding site" evidence="9">
    <location>
        <position position="216"/>
    </location>
    <ligand>
        <name>1-deoxy-D-xylulose 5-phosphate</name>
        <dbReference type="ChEBI" id="CHEBI:57792"/>
    </ligand>
</feature>
<dbReference type="PIRSF" id="PIRSF006205">
    <property type="entry name" value="Dxp_reductismrs"/>
    <property type="match status" value="1"/>
</dbReference>
<feature type="domain" description="1-deoxy-D-xylulose 5-phosphate reductoisomerase N-terminal" evidence="10">
    <location>
        <begin position="5"/>
        <end position="130"/>
    </location>
</feature>
<dbReference type="Pfam" id="PF08436">
    <property type="entry name" value="DXP_redisom_C"/>
    <property type="match status" value="1"/>
</dbReference>
<dbReference type="InterPro" id="IPR013644">
    <property type="entry name" value="DXP_reductoisomerase_C"/>
</dbReference>
<dbReference type="GO" id="GO:0030604">
    <property type="term" value="F:1-deoxy-D-xylulose-5-phosphate reductoisomerase activity"/>
    <property type="evidence" value="ECO:0007669"/>
    <property type="project" value="UniProtKB-UniRule"/>
</dbReference>
<dbReference type="PANTHER" id="PTHR30525">
    <property type="entry name" value="1-DEOXY-D-XYLULOSE 5-PHOSPHATE REDUCTOISOMERASE"/>
    <property type="match status" value="1"/>
</dbReference>
<feature type="binding site" evidence="9">
    <location>
        <position position="123"/>
    </location>
    <ligand>
        <name>1-deoxy-D-xylulose 5-phosphate</name>
        <dbReference type="ChEBI" id="CHEBI:57792"/>
    </ligand>
</feature>
<feature type="binding site" evidence="9">
    <location>
        <position position="39"/>
    </location>
    <ligand>
        <name>NADPH</name>
        <dbReference type="ChEBI" id="CHEBI:57783"/>
    </ligand>
</feature>
<evidence type="ECO:0000256" key="7">
    <source>
        <dbReference type="ARBA" id="ARBA00023229"/>
    </source>
</evidence>
<dbReference type="InterPro" id="IPR013512">
    <property type="entry name" value="DXP_reductoisomerase_N"/>
</dbReference>
<dbReference type="GO" id="GO:0051484">
    <property type="term" value="P:isopentenyl diphosphate biosynthetic process, methylerythritol 4-phosphate pathway involved in terpenoid biosynthetic process"/>
    <property type="evidence" value="ECO:0007669"/>
    <property type="project" value="UniProtKB-ARBA"/>
</dbReference>
<comment type="function">
    <text evidence="9">Catalyzes the NADPH-dependent rearrangement and reduction of 1-deoxy-D-xylulose-5-phosphate (DXP) to 2-C-methyl-D-erythritol 4-phosphate (MEP).</text>
</comment>
<feature type="binding site" evidence="9">
    <location>
        <position position="149"/>
    </location>
    <ligand>
        <name>1-deoxy-D-xylulose 5-phosphate</name>
        <dbReference type="ChEBI" id="CHEBI:57792"/>
    </ligand>
</feature>
<feature type="domain" description="1-deoxy-D-xylulose 5-phosphate reductoisomerase C-terminal" evidence="11">
    <location>
        <begin position="144"/>
        <end position="227"/>
    </location>
</feature>
<organism evidence="13 14">
    <name type="scientific">PS1 clade bacterium</name>
    <dbReference type="NCBI Taxonomy" id="2175152"/>
    <lineage>
        <taxon>Bacteria</taxon>
        <taxon>Pseudomonadati</taxon>
        <taxon>Pseudomonadota</taxon>
        <taxon>Alphaproteobacteria</taxon>
        <taxon>PS1 clade</taxon>
    </lineage>
</organism>
<dbReference type="Gene3D" id="1.10.1740.10">
    <property type="match status" value="1"/>
</dbReference>
<dbReference type="HAMAP" id="MF_00183">
    <property type="entry name" value="DXP_reductoisom"/>
    <property type="match status" value="1"/>
</dbReference>
<dbReference type="Gene3D" id="3.40.50.720">
    <property type="entry name" value="NAD(P)-binding Rossmann-like Domain"/>
    <property type="match status" value="1"/>
</dbReference>
<evidence type="ECO:0000256" key="5">
    <source>
        <dbReference type="ARBA" id="ARBA00023002"/>
    </source>
</evidence>
<feature type="binding site" evidence="9">
    <location>
        <position position="174"/>
    </location>
    <ligand>
        <name>1-deoxy-D-xylulose 5-phosphate</name>
        <dbReference type="ChEBI" id="CHEBI:57792"/>
    </ligand>
</feature>
<comment type="caution">
    <text evidence="9">Lacks conserved residue(s) required for the propagation of feature annotation.</text>
</comment>
<feature type="binding site" evidence="9">
    <location>
        <position position="148"/>
    </location>
    <ligand>
        <name>Mn(2+)</name>
        <dbReference type="ChEBI" id="CHEBI:29035"/>
    </ligand>
</feature>
<protein>
    <recommendedName>
        <fullName evidence="9">1-deoxy-D-xylulose 5-phosphate reductoisomerase</fullName>
        <shortName evidence="9">DXP reductoisomerase</shortName>
        <ecNumber evidence="9">1.1.1.267</ecNumber>
    </recommendedName>
    <alternativeName>
        <fullName evidence="9">1-deoxyxylulose-5-phosphate reductoisomerase</fullName>
    </alternativeName>
    <alternativeName>
        <fullName evidence="9">2-C-methyl-D-erythritol 4-phosphate synthase</fullName>
    </alternativeName>
</protein>
<feature type="binding site" evidence="9">
    <location>
        <position position="197"/>
    </location>
    <ligand>
        <name>1-deoxy-D-xylulose 5-phosphate</name>
        <dbReference type="ChEBI" id="CHEBI:57792"/>
    </ligand>
</feature>
<dbReference type="InterPro" id="IPR026877">
    <property type="entry name" value="DXPR_C"/>
</dbReference>
<dbReference type="Pfam" id="PF02670">
    <property type="entry name" value="DXP_reductoisom"/>
    <property type="match status" value="1"/>
</dbReference>
<keyword evidence="4 9" id="KW-0521">NADP</keyword>
<feature type="binding site" evidence="9">
    <location>
        <position position="11"/>
    </location>
    <ligand>
        <name>NADPH</name>
        <dbReference type="ChEBI" id="CHEBI:57783"/>
    </ligand>
</feature>
<keyword evidence="9" id="KW-0460">Magnesium</keyword>
<dbReference type="GO" id="GO:0030145">
    <property type="term" value="F:manganese ion binding"/>
    <property type="evidence" value="ECO:0007669"/>
    <property type="project" value="TreeGrafter"/>
</dbReference>
<proteinExistence type="inferred from homology"/>
<gene>
    <name evidence="9" type="primary">dxr</name>
    <name evidence="13" type="ORF">DBW64_03945</name>
</gene>